<dbReference type="RefSeq" id="WP_330089132.1">
    <property type="nucleotide sequence ID" value="NZ_JAUHLI010000006.1"/>
</dbReference>
<feature type="domain" description="6-hydroxymethylpterin diphosphokinase MptE-like" evidence="1">
    <location>
        <begin position="509"/>
        <end position="685"/>
    </location>
</feature>
<keyword evidence="4" id="KW-1185">Reference proteome</keyword>
<dbReference type="EMBL" id="JAUHLI010000006">
    <property type="protein sequence ID" value="MEE2001197.1"/>
    <property type="molecule type" value="Genomic_DNA"/>
</dbReference>
<evidence type="ECO:0000259" key="1">
    <source>
        <dbReference type="Pfam" id="PF01973"/>
    </source>
</evidence>
<dbReference type="PANTHER" id="PTHR41786">
    <property type="entry name" value="MOTILITY ACCESSORY FACTOR MAF"/>
    <property type="match status" value="1"/>
</dbReference>
<sequence>MDEDKQKAIEKSVSVEIQQRYKQNISAFNHYIPTIPQLIASHTSQRFSIFGTLAEQINMVDFSTGRTWYGTTPKQEMRDEVRSFLAAAPYLDFHSNALNDHWPTEPLQHQAEAIVMFGLGLGYQLEYLLEQLELKYLVVYEPSLDVVQCSLQAVDWLRILQVAEKSGTQLFLQFDNDGSTLPEDLAELIPLLSGDKVYIYRHYFHPVMDEVMHFAFGHSAQPDHLTNKYQVFLPDTALFNNLPEHNHSNLGNFASSDYTNPSLLEKNLAALEEYYPHVFKEISSYKAINWRLVKDDRDQTNLLHCRRNALFYDDAKQESEFLVDAFEKNPFRDDVILGQKVTKKLSHYIHFTAVEKAQPVIRNIMTGSSALPDDIESMIIFGIGLGLHIEQLCDSHSITNLYVCEPNLDFFLASLHVIDWSDIIQKADISNRRIYFNLGGDGSNYFYDLMAQFYQVGAYSIANTYLLSSYFDPDMQKSISNLRSELRVVLALGEYYDHARYGISHTYNSLKQHHKFLKFHADDYSRASLLTKPVFIIGNGPSLDDAIEYIQLYRQQVILISCGTALKSLHSRGIKPDFHAEIEQNKSTFYWISQVNDPEYLKSIRLISVNGIHPDTAALFKDVLLCFKSGESSTLLFQSTIEKGGYKIMPLSYAYPTVSNLVVNFVLQAGFRYLYLFGVDLGYADLNYHHSKLSSYYKSDGTELYNYKETHGGGMPVKGNFLPYVFTKPEFDVSRKLIEQAIAKTSNKIEVYNCSNGVAIDGAVPLRYESILLGTDFVRDTEIEDFIANAFFADLSPFADSVFSSIDTLSLSESVFEWLAFFEQPIESLEDARRFVEEQWRFLRSKIPDRKNLIFYLFYGSANYFSGVLTKILASASSDEAECLQAFKTICTIWQESILQGHDSFLEQPLKFDDVDVSHYFQ</sequence>
<dbReference type="PANTHER" id="PTHR41786:SF1">
    <property type="entry name" value="6-HYDROXYMETHYLPTERIN DIPHOSPHOKINASE MPTE-LIKE DOMAIN-CONTAINING PROTEIN"/>
    <property type="match status" value="1"/>
</dbReference>
<dbReference type="InterPro" id="IPR045376">
    <property type="entry name" value="Maf_N"/>
</dbReference>
<name>A0ABU7J449_9GAMM</name>
<accession>A0ABU7J449</accession>
<protein>
    <submittedName>
        <fullName evidence="3">DUF115 domain-containing protein</fullName>
    </submittedName>
</protein>
<feature type="domain" description="Glycosyltransferase Maf N-terminal" evidence="2">
    <location>
        <begin position="264"/>
        <end position="489"/>
    </location>
</feature>
<gene>
    <name evidence="3" type="ORF">QWY20_06995</name>
</gene>
<evidence type="ECO:0000259" key="2">
    <source>
        <dbReference type="Pfam" id="PF20157"/>
    </source>
</evidence>
<evidence type="ECO:0000313" key="4">
    <source>
        <dbReference type="Proteomes" id="UP001336314"/>
    </source>
</evidence>
<proteinExistence type="predicted"/>
<organism evidence="3 4">
    <name type="scientific">Alkalimonas cellulosilytica</name>
    <dbReference type="NCBI Taxonomy" id="3058395"/>
    <lineage>
        <taxon>Bacteria</taxon>
        <taxon>Pseudomonadati</taxon>
        <taxon>Pseudomonadota</taxon>
        <taxon>Gammaproteobacteria</taxon>
        <taxon>Alkalimonas</taxon>
    </lineage>
</organism>
<dbReference type="Proteomes" id="UP001336314">
    <property type="component" value="Unassembled WGS sequence"/>
</dbReference>
<dbReference type="InterPro" id="IPR002826">
    <property type="entry name" value="MptE-like"/>
</dbReference>
<evidence type="ECO:0000313" key="3">
    <source>
        <dbReference type="EMBL" id="MEE2001197.1"/>
    </source>
</evidence>
<dbReference type="Pfam" id="PF01973">
    <property type="entry name" value="MptE-like"/>
    <property type="match status" value="1"/>
</dbReference>
<dbReference type="Pfam" id="PF20157">
    <property type="entry name" value="Maf_flag10_N"/>
    <property type="match status" value="2"/>
</dbReference>
<feature type="domain" description="Glycosyltransferase Maf N-terminal" evidence="2">
    <location>
        <begin position="105"/>
        <end position="213"/>
    </location>
</feature>
<reference evidence="3 4" key="1">
    <citation type="submission" date="2023-07" db="EMBL/GenBank/DDBJ databases">
        <title>Alkalimonas sp., MEB108 novel, alkaliphilic bacterium isolated from Lonar Lake, India.</title>
        <authorList>
            <person name="Joshi A."/>
            <person name="Thite S."/>
        </authorList>
    </citation>
    <scope>NUCLEOTIDE SEQUENCE [LARGE SCALE GENOMIC DNA]</scope>
    <source>
        <strain evidence="3 4">MEB108</strain>
    </source>
</reference>
<dbReference type="Gene3D" id="3.90.1480.10">
    <property type="entry name" value="Alpha-2,3-sialyltransferase"/>
    <property type="match status" value="1"/>
</dbReference>
<comment type="caution">
    <text evidence="3">The sequence shown here is derived from an EMBL/GenBank/DDBJ whole genome shotgun (WGS) entry which is preliminary data.</text>
</comment>